<dbReference type="Gene3D" id="3.30.565.10">
    <property type="entry name" value="Histidine kinase-like ATPase, C-terminal domain"/>
    <property type="match status" value="1"/>
</dbReference>
<dbReference type="Pfam" id="PF00512">
    <property type="entry name" value="HisKA"/>
    <property type="match status" value="1"/>
</dbReference>
<keyword evidence="4" id="KW-0808">Transferase</keyword>
<evidence type="ECO:0000256" key="6">
    <source>
        <dbReference type="ARBA" id="ARBA00023012"/>
    </source>
</evidence>
<evidence type="ECO:0000313" key="11">
    <source>
        <dbReference type="EMBL" id="MBC8334828.1"/>
    </source>
</evidence>
<comment type="catalytic activity">
    <reaction evidence="1">
        <text>ATP + protein L-histidine = ADP + protein N-phospho-L-histidine.</text>
        <dbReference type="EC" id="2.7.13.3"/>
    </reaction>
</comment>
<keyword evidence="7" id="KW-0175">Coiled coil</keyword>
<dbReference type="SMART" id="SM00065">
    <property type="entry name" value="GAF"/>
    <property type="match status" value="1"/>
</dbReference>
<dbReference type="InterPro" id="IPR005467">
    <property type="entry name" value="His_kinase_dom"/>
</dbReference>
<evidence type="ECO:0000256" key="4">
    <source>
        <dbReference type="ARBA" id="ARBA00022679"/>
    </source>
</evidence>
<dbReference type="Proteomes" id="UP000614469">
    <property type="component" value="Unassembled WGS sequence"/>
</dbReference>
<gene>
    <name evidence="11" type="ORF">H8E29_06150</name>
</gene>
<evidence type="ECO:0000256" key="9">
    <source>
        <dbReference type="SAM" id="Phobius"/>
    </source>
</evidence>
<dbReference type="SMART" id="SM00387">
    <property type="entry name" value="HATPase_c"/>
    <property type="match status" value="1"/>
</dbReference>
<dbReference type="SMART" id="SM00388">
    <property type="entry name" value="HisKA"/>
    <property type="match status" value="1"/>
</dbReference>
<evidence type="ECO:0000256" key="3">
    <source>
        <dbReference type="ARBA" id="ARBA00022553"/>
    </source>
</evidence>
<feature type="transmembrane region" description="Helical" evidence="9">
    <location>
        <begin position="20"/>
        <end position="40"/>
    </location>
</feature>
<name>A0A8J6TEP4_9CHLR</name>
<evidence type="ECO:0000313" key="12">
    <source>
        <dbReference type="Proteomes" id="UP000614469"/>
    </source>
</evidence>
<sequence>MNAFLYQFTSLLTETPGNIIYHLALAFSIASAFQVAYGHWRTSQFPQVKRTLLGLFILLLGQIFLFLVSTMAWQALINPAMVLPPLDRAIAFFSLIWITWLWNFPEPNRPADAGIGLLSLLVFAGLVLSIAAWMPLAAPDAYNATFQDTLWQLLSLAFIFTASVGLLIRRPNGWSHGLIFMGFAFLGHGLHLTLGSGSGNFSGIVRLFYLAAYPILLTLPQRFPFPTSVTRQNLPNAADQTDRPTHERRRYSTDPKTVHALLALASELEVSKSNHAITRVVAQTMLADLCFLIYLSEDTKEMIIVSGYDLIREENLEGSSLNKEVIPMLANAIQRGRPLRLPQSSTSPDLQGLGEILGLSNPGHLLSTPILKEVKEPIGCLLLLSPYSNRLWNGDDQAFLGNISASLVPIIQRGQKLAEIQYKSERNQELSEELRVQIEGLRNEKNALETKLEKIENGETNIQDQKGNMEALVAIQEEAKQEILLLQKEIEELNARNLAQKEDKNKIGIIGDTDDKQIQKELETALEEADRLQNALAKAKLKINDLEKGSMHEDTGEQAEVIISISQELRQPLSSIVGYTDLLLGESVGILGALQRKFVDRIKASVERVGNLIDDIIQVNALDIGSVNLKSEPVDLNIIIDNAMAYTSSQVREKNISINLELPKVLEPIHTDKDAIQQILIHLIQNAGAASPVDGTITLGVKNHKEKGHEYILIQVADTGGGIPAEDMPRIFSRLYRAENVLIQGVGDTGVGLSIAKTLTEAQHGRIWVDSEENVGATFSLILPISPSNGDEN</sequence>
<dbReference type="CDD" id="cd00082">
    <property type="entry name" value="HisKA"/>
    <property type="match status" value="1"/>
</dbReference>
<dbReference type="EMBL" id="JACNJN010000080">
    <property type="protein sequence ID" value="MBC8334828.1"/>
    <property type="molecule type" value="Genomic_DNA"/>
</dbReference>
<dbReference type="InterPro" id="IPR003018">
    <property type="entry name" value="GAF"/>
</dbReference>
<dbReference type="SUPFAM" id="SSF55874">
    <property type="entry name" value="ATPase domain of HSP90 chaperone/DNA topoisomerase II/histidine kinase"/>
    <property type="match status" value="1"/>
</dbReference>
<evidence type="ECO:0000256" key="2">
    <source>
        <dbReference type="ARBA" id="ARBA00012438"/>
    </source>
</evidence>
<comment type="caution">
    <text evidence="11">The sequence shown here is derived from an EMBL/GenBank/DDBJ whole genome shotgun (WGS) entry which is preliminary data.</text>
</comment>
<dbReference type="Gene3D" id="3.30.450.40">
    <property type="match status" value="1"/>
</dbReference>
<dbReference type="PANTHER" id="PTHR43047">
    <property type="entry name" value="TWO-COMPONENT HISTIDINE PROTEIN KINASE"/>
    <property type="match status" value="1"/>
</dbReference>
<dbReference type="SUPFAM" id="SSF55781">
    <property type="entry name" value="GAF domain-like"/>
    <property type="match status" value="1"/>
</dbReference>
<accession>A0A8J6TEP4</accession>
<dbReference type="GO" id="GO:0009927">
    <property type="term" value="F:histidine phosphotransfer kinase activity"/>
    <property type="evidence" value="ECO:0007669"/>
    <property type="project" value="TreeGrafter"/>
</dbReference>
<dbReference type="Gene3D" id="1.10.287.130">
    <property type="match status" value="1"/>
</dbReference>
<feature type="transmembrane region" description="Helical" evidence="9">
    <location>
        <begin position="117"/>
        <end position="138"/>
    </location>
</feature>
<dbReference type="PRINTS" id="PR00344">
    <property type="entry name" value="BCTRLSENSOR"/>
</dbReference>
<dbReference type="InterPro" id="IPR036890">
    <property type="entry name" value="HATPase_C_sf"/>
</dbReference>
<feature type="transmembrane region" description="Helical" evidence="9">
    <location>
        <begin position="89"/>
        <end position="105"/>
    </location>
</feature>
<feature type="compositionally biased region" description="Basic and acidic residues" evidence="8">
    <location>
        <begin position="240"/>
        <end position="252"/>
    </location>
</feature>
<evidence type="ECO:0000256" key="5">
    <source>
        <dbReference type="ARBA" id="ARBA00022777"/>
    </source>
</evidence>
<keyword evidence="5" id="KW-0418">Kinase</keyword>
<dbReference type="EC" id="2.7.13.3" evidence="2"/>
<feature type="transmembrane region" description="Helical" evidence="9">
    <location>
        <begin position="52"/>
        <end position="77"/>
    </location>
</feature>
<keyword evidence="9" id="KW-0472">Membrane</keyword>
<feature type="transmembrane region" description="Helical" evidence="9">
    <location>
        <begin position="175"/>
        <end position="194"/>
    </location>
</feature>
<keyword evidence="3" id="KW-0597">Phosphoprotein</keyword>
<dbReference type="GO" id="GO:0005886">
    <property type="term" value="C:plasma membrane"/>
    <property type="evidence" value="ECO:0007669"/>
    <property type="project" value="TreeGrafter"/>
</dbReference>
<feature type="domain" description="Histidine kinase" evidence="10">
    <location>
        <begin position="564"/>
        <end position="787"/>
    </location>
</feature>
<dbReference type="InterPro" id="IPR036097">
    <property type="entry name" value="HisK_dim/P_sf"/>
</dbReference>
<dbReference type="PANTHER" id="PTHR43047:SF72">
    <property type="entry name" value="OSMOSENSING HISTIDINE PROTEIN KINASE SLN1"/>
    <property type="match status" value="1"/>
</dbReference>
<feature type="coiled-coil region" evidence="7">
    <location>
        <begin position="424"/>
        <end position="549"/>
    </location>
</feature>
<dbReference type="InterPro" id="IPR003661">
    <property type="entry name" value="HisK_dim/P_dom"/>
</dbReference>
<dbReference type="Pfam" id="PF02518">
    <property type="entry name" value="HATPase_c"/>
    <property type="match status" value="1"/>
</dbReference>
<keyword evidence="6" id="KW-0902">Two-component regulatory system</keyword>
<keyword evidence="9" id="KW-0812">Transmembrane</keyword>
<proteinExistence type="predicted"/>
<evidence type="ECO:0000256" key="8">
    <source>
        <dbReference type="SAM" id="MobiDB-lite"/>
    </source>
</evidence>
<dbReference type="InterPro" id="IPR003594">
    <property type="entry name" value="HATPase_dom"/>
</dbReference>
<evidence type="ECO:0000259" key="10">
    <source>
        <dbReference type="PROSITE" id="PS50109"/>
    </source>
</evidence>
<dbReference type="PROSITE" id="PS50109">
    <property type="entry name" value="HIS_KIN"/>
    <property type="match status" value="1"/>
</dbReference>
<dbReference type="GO" id="GO:0000155">
    <property type="term" value="F:phosphorelay sensor kinase activity"/>
    <property type="evidence" value="ECO:0007669"/>
    <property type="project" value="InterPro"/>
</dbReference>
<dbReference type="InterPro" id="IPR004358">
    <property type="entry name" value="Sig_transdc_His_kin-like_C"/>
</dbReference>
<organism evidence="11 12">
    <name type="scientific">Candidatus Desulfolinea nitratireducens</name>
    <dbReference type="NCBI Taxonomy" id="2841698"/>
    <lineage>
        <taxon>Bacteria</taxon>
        <taxon>Bacillati</taxon>
        <taxon>Chloroflexota</taxon>
        <taxon>Anaerolineae</taxon>
        <taxon>Anaerolineales</taxon>
        <taxon>Anaerolineales incertae sedis</taxon>
        <taxon>Candidatus Desulfolinea</taxon>
    </lineage>
</organism>
<feature type="region of interest" description="Disordered" evidence="8">
    <location>
        <begin position="232"/>
        <end position="252"/>
    </location>
</feature>
<keyword evidence="9" id="KW-1133">Transmembrane helix</keyword>
<evidence type="ECO:0000256" key="7">
    <source>
        <dbReference type="SAM" id="Coils"/>
    </source>
</evidence>
<dbReference type="InterPro" id="IPR029016">
    <property type="entry name" value="GAF-like_dom_sf"/>
</dbReference>
<evidence type="ECO:0000256" key="1">
    <source>
        <dbReference type="ARBA" id="ARBA00000085"/>
    </source>
</evidence>
<protein>
    <recommendedName>
        <fullName evidence="2">histidine kinase</fullName>
        <ecNumber evidence="2">2.7.13.3</ecNumber>
    </recommendedName>
</protein>
<dbReference type="SUPFAM" id="SSF47384">
    <property type="entry name" value="Homodimeric domain of signal transducing histidine kinase"/>
    <property type="match status" value="1"/>
</dbReference>
<reference evidence="11 12" key="1">
    <citation type="submission" date="2020-08" db="EMBL/GenBank/DDBJ databases">
        <title>Bridging the membrane lipid divide: bacteria of the FCB group superphylum have the potential to synthesize archaeal ether lipids.</title>
        <authorList>
            <person name="Villanueva L."/>
            <person name="Von Meijenfeldt F.A.B."/>
            <person name="Westbye A.B."/>
            <person name="Yadav S."/>
            <person name="Hopmans E.C."/>
            <person name="Dutilh B.E."/>
            <person name="Sinninghe Damste J.S."/>
        </authorList>
    </citation>
    <scope>NUCLEOTIDE SEQUENCE [LARGE SCALE GENOMIC DNA]</scope>
    <source>
        <strain evidence="11">NIOZ-UU36</strain>
    </source>
</reference>
<feature type="transmembrane region" description="Helical" evidence="9">
    <location>
        <begin position="150"/>
        <end position="168"/>
    </location>
</feature>
<dbReference type="AlphaFoldDB" id="A0A8J6TEP4"/>